<dbReference type="PANTHER" id="PTHR43434:SF1">
    <property type="entry name" value="PHOSPHOGLYCOLATE PHOSPHATASE"/>
    <property type="match status" value="1"/>
</dbReference>
<dbReference type="EMBL" id="CP104013">
    <property type="protein sequence ID" value="UYP45348.1"/>
    <property type="molecule type" value="Genomic_DNA"/>
</dbReference>
<comment type="similarity">
    <text evidence="1">Belongs to the HAD-like hydrolase superfamily.</text>
</comment>
<dbReference type="PANTHER" id="PTHR43434">
    <property type="entry name" value="PHOSPHOGLYCOLATE PHOSPHATASE"/>
    <property type="match status" value="1"/>
</dbReference>
<dbReference type="SUPFAM" id="SSF56784">
    <property type="entry name" value="HAD-like"/>
    <property type="match status" value="1"/>
</dbReference>
<protein>
    <submittedName>
        <fullName evidence="2">Phosphoglycolate phosphatase</fullName>
        <ecNumber evidence="2">3.1.3.18</ecNumber>
    </submittedName>
</protein>
<keyword evidence="3" id="KW-1185">Reference proteome</keyword>
<dbReference type="InterPro" id="IPR023198">
    <property type="entry name" value="PGP-like_dom2"/>
</dbReference>
<dbReference type="NCBIfam" id="TIGR01509">
    <property type="entry name" value="HAD-SF-IA-v3"/>
    <property type="match status" value="1"/>
</dbReference>
<dbReference type="Pfam" id="PF13419">
    <property type="entry name" value="HAD_2"/>
    <property type="match status" value="1"/>
</dbReference>
<dbReference type="InterPro" id="IPR006439">
    <property type="entry name" value="HAD-SF_hydro_IA"/>
</dbReference>
<dbReference type="SFLD" id="SFLDG01129">
    <property type="entry name" value="C1.5:_HAD__Beta-PGM__Phosphata"/>
    <property type="match status" value="1"/>
</dbReference>
<name>A0ABY6HPU2_9ARCH</name>
<organism evidence="2 3">
    <name type="scientific">Candidatus Lokiarchaeum ossiferum</name>
    <dbReference type="NCBI Taxonomy" id="2951803"/>
    <lineage>
        <taxon>Archaea</taxon>
        <taxon>Promethearchaeati</taxon>
        <taxon>Promethearchaeota</taxon>
        <taxon>Promethearchaeia</taxon>
        <taxon>Promethearchaeales</taxon>
        <taxon>Promethearchaeaceae</taxon>
        <taxon>Candidatus Lokiarchaeum</taxon>
    </lineage>
</organism>
<dbReference type="InterPro" id="IPR041492">
    <property type="entry name" value="HAD_2"/>
</dbReference>
<accession>A0ABY6HPU2</accession>
<evidence type="ECO:0000313" key="3">
    <source>
        <dbReference type="Proteomes" id="UP001208689"/>
    </source>
</evidence>
<dbReference type="EC" id="3.1.3.18" evidence="2"/>
<proteinExistence type="inferred from homology"/>
<dbReference type="GO" id="GO:0008967">
    <property type="term" value="F:phosphoglycolate phosphatase activity"/>
    <property type="evidence" value="ECO:0007669"/>
    <property type="project" value="UniProtKB-EC"/>
</dbReference>
<sequence>MNLESGKIGFIFDLDGTLLDNMDFFLRDMPRQVAQFYGSEFTPEMETFVKSMMFEAFGGSKLKGKTPILRAILKTAKLYNIPWYKRLQFLKVNYQVYKKGITNMSLIPGAEDMLNVLTQKNNFPIGICTTSSEEEIKLRFQNRPEFLDQFNGALIGRDTVKNPKPAPEGILKLSKKWGIPPNRLVMVGDFSADVEAGKNAGTTTIGVLSGFCTLETMKEANPDFIFQDVTKIPENLPDILNKIQESV</sequence>
<dbReference type="Gene3D" id="1.10.150.240">
    <property type="entry name" value="Putative phosphatase, domain 2"/>
    <property type="match status" value="1"/>
</dbReference>
<reference evidence="2" key="1">
    <citation type="submission" date="2022-09" db="EMBL/GenBank/DDBJ databases">
        <title>Actin cytoskeleton and complex cell architecture in an #Asgard archaeon.</title>
        <authorList>
            <person name="Ponce Toledo R.I."/>
            <person name="Schleper C."/>
            <person name="Rodrigues Oliveira T."/>
            <person name="Wollweber F."/>
            <person name="Xu J."/>
            <person name="Rittmann S."/>
            <person name="Klingl A."/>
            <person name="Pilhofer M."/>
        </authorList>
    </citation>
    <scope>NUCLEOTIDE SEQUENCE</scope>
    <source>
        <strain evidence="2">B-35</strain>
    </source>
</reference>
<evidence type="ECO:0000256" key="1">
    <source>
        <dbReference type="ARBA" id="ARBA00007958"/>
    </source>
</evidence>
<evidence type="ECO:0000313" key="2">
    <source>
        <dbReference type="EMBL" id="UYP45348.1"/>
    </source>
</evidence>
<dbReference type="SFLD" id="SFLDS00003">
    <property type="entry name" value="Haloacid_Dehalogenase"/>
    <property type="match status" value="1"/>
</dbReference>
<dbReference type="Proteomes" id="UP001208689">
    <property type="component" value="Chromosome"/>
</dbReference>
<dbReference type="Gene3D" id="3.40.50.1000">
    <property type="entry name" value="HAD superfamily/HAD-like"/>
    <property type="match status" value="1"/>
</dbReference>
<keyword evidence="2" id="KW-0378">Hydrolase</keyword>
<dbReference type="InterPro" id="IPR023214">
    <property type="entry name" value="HAD_sf"/>
</dbReference>
<dbReference type="InterPro" id="IPR050155">
    <property type="entry name" value="HAD-like_hydrolase_sf"/>
</dbReference>
<dbReference type="InterPro" id="IPR036412">
    <property type="entry name" value="HAD-like_sf"/>
</dbReference>
<dbReference type="NCBIfam" id="TIGR01549">
    <property type="entry name" value="HAD-SF-IA-v1"/>
    <property type="match status" value="1"/>
</dbReference>
<gene>
    <name evidence="2" type="ORF">NEF87_001633</name>
</gene>